<dbReference type="GO" id="GO:0005524">
    <property type="term" value="F:ATP binding"/>
    <property type="evidence" value="ECO:0007669"/>
    <property type="project" value="UniProtKB-KW"/>
</dbReference>
<dbReference type="GO" id="GO:0016787">
    <property type="term" value="F:hydrolase activity"/>
    <property type="evidence" value="ECO:0007669"/>
    <property type="project" value="UniProtKB-KW"/>
</dbReference>
<evidence type="ECO:0000256" key="1">
    <source>
        <dbReference type="ARBA" id="ARBA00022741"/>
    </source>
</evidence>
<dbReference type="InterPro" id="IPR011330">
    <property type="entry name" value="Glyco_hydro/deAcase_b/a-brl"/>
</dbReference>
<protein>
    <recommendedName>
        <fullName evidence="4">Carboxyltransferase domain-containing protein</fullName>
    </recommendedName>
</protein>
<dbReference type="EMBL" id="BMPZ01000012">
    <property type="protein sequence ID" value="GGI91583.1"/>
    <property type="molecule type" value="Genomic_DNA"/>
</dbReference>
<dbReference type="Pfam" id="PF03746">
    <property type="entry name" value="LamB_YcsF"/>
    <property type="match status" value="1"/>
</dbReference>
<dbReference type="InterPro" id="IPR003778">
    <property type="entry name" value="CT_A_B"/>
</dbReference>
<sequence>MLRVIQAGFHNTIQDSGRHASQHLGVSHCGALDLPAMQLANMLLHNTDAAVLEITFGPVELLATKDCWLSITGADFNAHIQGHGLEQRIWPASRFLLKQGQHFILNGAKTGMRCYLAVEGGFKVNSVLHSGSTDTTNGFGGCDGRPILADDHLERNEIPNSRLNKIKTTTTVSQPLNLLPIRVIKGPEFDQLTIDSQHLFEKSLWQLQANSNRMGARVKSQRVLQMAQNLSMRSHAVHPGLIQLPPNGQPIILLADAQATGGYPRIANVIDADLWKLAQLRPGQQFSFQVVDIDEAERALDGWHRYFFQIRHQLSLLDSQNMNTKTMQHRYSPLQLNADIGEGGDCDAELFEIIDCANIACGGHVGNDSSMAATIKLAKRHQVIIGAHPSYPDPKNFGRAAMDIEDEALYGTLLSQVLALAAQCRLQSQTIRYIKPHGALYNIAAKEPKTAQILFRLVKELQTLSRNGHDGLAPNLQLMVLANSPIVQWAEDAGVETISEAFADRRYLSNGTLAPRTSNGAVINDLQTVLQQVRHIQTTTPISTLDYGTLKVDATSLCVHGDNQHALDFAKAIRDLLKA</sequence>
<dbReference type="PANTHER" id="PTHR43309">
    <property type="entry name" value="5-OXOPROLINASE SUBUNIT C"/>
    <property type="match status" value="1"/>
</dbReference>
<dbReference type="InterPro" id="IPR005501">
    <property type="entry name" value="LamB/YcsF/PxpA-like"/>
</dbReference>
<evidence type="ECO:0000313" key="6">
    <source>
        <dbReference type="Proteomes" id="UP000613743"/>
    </source>
</evidence>
<gene>
    <name evidence="5" type="ORF">GCM10009332_31190</name>
</gene>
<evidence type="ECO:0000313" key="5">
    <source>
        <dbReference type="EMBL" id="GGI91583.1"/>
    </source>
</evidence>
<dbReference type="SMART" id="SM00797">
    <property type="entry name" value="AHS2"/>
    <property type="match status" value="1"/>
</dbReference>
<dbReference type="NCBIfam" id="TIGR00724">
    <property type="entry name" value="urea_amlyse_rel"/>
    <property type="match status" value="1"/>
</dbReference>
<dbReference type="CDD" id="cd10801">
    <property type="entry name" value="LamB_YcsF_like_1"/>
    <property type="match status" value="1"/>
</dbReference>
<reference evidence="5" key="2">
    <citation type="submission" date="2020-09" db="EMBL/GenBank/DDBJ databases">
        <authorList>
            <person name="Sun Q."/>
            <person name="Ohkuma M."/>
        </authorList>
    </citation>
    <scope>NUCLEOTIDE SEQUENCE</scope>
    <source>
        <strain evidence="5">JCM 30804</strain>
    </source>
</reference>
<dbReference type="GO" id="GO:0005975">
    <property type="term" value="P:carbohydrate metabolic process"/>
    <property type="evidence" value="ECO:0007669"/>
    <property type="project" value="InterPro"/>
</dbReference>
<feature type="domain" description="Carboxyltransferase" evidence="4">
    <location>
        <begin position="23"/>
        <end position="306"/>
    </location>
</feature>
<name>A0A917JXL9_9GAMM</name>
<dbReference type="SUPFAM" id="SSF50891">
    <property type="entry name" value="Cyclophilin-like"/>
    <property type="match status" value="1"/>
</dbReference>
<dbReference type="Gene3D" id="3.20.20.370">
    <property type="entry name" value="Glycoside hydrolase/deacetylase"/>
    <property type="match status" value="1"/>
</dbReference>
<dbReference type="Proteomes" id="UP000613743">
    <property type="component" value="Unassembled WGS sequence"/>
</dbReference>
<keyword evidence="3" id="KW-0067">ATP-binding</keyword>
<reference evidence="5" key="1">
    <citation type="journal article" date="2014" name="Int. J. Syst. Evol. Microbiol.">
        <title>Complete genome sequence of Corynebacterium casei LMG S-19264T (=DSM 44701T), isolated from a smear-ripened cheese.</title>
        <authorList>
            <consortium name="US DOE Joint Genome Institute (JGI-PGF)"/>
            <person name="Walter F."/>
            <person name="Albersmeier A."/>
            <person name="Kalinowski J."/>
            <person name="Ruckert C."/>
        </authorList>
    </citation>
    <scope>NUCLEOTIDE SEQUENCE</scope>
    <source>
        <strain evidence="5">JCM 30804</strain>
    </source>
</reference>
<dbReference type="Gene3D" id="2.40.100.10">
    <property type="entry name" value="Cyclophilin-like"/>
    <property type="match status" value="1"/>
</dbReference>
<evidence type="ECO:0000256" key="2">
    <source>
        <dbReference type="ARBA" id="ARBA00022801"/>
    </source>
</evidence>
<proteinExistence type="predicted"/>
<dbReference type="PANTHER" id="PTHR43309:SF3">
    <property type="entry name" value="5-OXOPROLINASE SUBUNIT C"/>
    <property type="match status" value="1"/>
</dbReference>
<keyword evidence="1" id="KW-0547">Nucleotide-binding</keyword>
<dbReference type="RefSeq" id="WP_188922664.1">
    <property type="nucleotide sequence ID" value="NZ_BMPZ01000012.1"/>
</dbReference>
<keyword evidence="6" id="KW-1185">Reference proteome</keyword>
<dbReference type="NCBIfam" id="NF003816">
    <property type="entry name" value="PRK05406.1-5"/>
    <property type="match status" value="1"/>
</dbReference>
<accession>A0A917JXL9</accession>
<dbReference type="InterPro" id="IPR052708">
    <property type="entry name" value="PxpC"/>
</dbReference>
<organism evidence="5 6">
    <name type="scientific">Shewanella gelidii</name>
    <dbReference type="NCBI Taxonomy" id="1642821"/>
    <lineage>
        <taxon>Bacteria</taxon>
        <taxon>Pseudomonadati</taxon>
        <taxon>Pseudomonadota</taxon>
        <taxon>Gammaproteobacteria</taxon>
        <taxon>Alteromonadales</taxon>
        <taxon>Shewanellaceae</taxon>
        <taxon>Shewanella</taxon>
    </lineage>
</organism>
<dbReference type="AlphaFoldDB" id="A0A917JXL9"/>
<evidence type="ECO:0000259" key="4">
    <source>
        <dbReference type="SMART" id="SM00797"/>
    </source>
</evidence>
<keyword evidence="2" id="KW-0378">Hydrolase</keyword>
<dbReference type="InterPro" id="IPR029000">
    <property type="entry name" value="Cyclophilin-like_dom_sf"/>
</dbReference>
<dbReference type="Pfam" id="PF02626">
    <property type="entry name" value="CT_A_B"/>
    <property type="match status" value="1"/>
</dbReference>
<evidence type="ECO:0000256" key="3">
    <source>
        <dbReference type="ARBA" id="ARBA00022840"/>
    </source>
</evidence>
<dbReference type="SUPFAM" id="SSF88713">
    <property type="entry name" value="Glycoside hydrolase/deacetylase"/>
    <property type="match status" value="1"/>
</dbReference>
<comment type="caution">
    <text evidence="5">The sequence shown here is derived from an EMBL/GenBank/DDBJ whole genome shotgun (WGS) entry which is preliminary data.</text>
</comment>